<sequence>MKSLSRIACGLGLVAALAAGSAGASVTVGGTRVVYPLENREVTVKLTNDRAEPSLVQVWMDKGNADAKPGEASAPFVLTPPIFRMDAKKSQTIRMMYTGDALPQDRESVFWLNVLDVPPKAAKSTGTADVNSLQFAFRTRIKVFARPKGLPGTPEEAAGKLTWKLVPSADSKGYDVKATNPTAYYVSFSKIDVVGAGQTYTNDIGGMVEPLGTAQFPVKNLKTVPANAHVKYSGISDFGGALPFEAPIAP</sequence>
<dbReference type="OrthoDB" id="9131059at2"/>
<dbReference type="PANTHER" id="PTHR30251:SF2">
    <property type="entry name" value="FIMBRIAL CHAPERONE YADV-RELATED"/>
    <property type="match status" value="1"/>
</dbReference>
<dbReference type="SUPFAM" id="SSF49354">
    <property type="entry name" value="PapD-like"/>
    <property type="match status" value="1"/>
</dbReference>
<evidence type="ECO:0000256" key="7">
    <source>
        <dbReference type="ARBA" id="ARBA00023319"/>
    </source>
</evidence>
<name>A0A158GH24_9BURK</name>
<dbReference type="InterPro" id="IPR013783">
    <property type="entry name" value="Ig-like_fold"/>
</dbReference>
<dbReference type="Gene3D" id="2.60.40.10">
    <property type="entry name" value="Immunoglobulins"/>
    <property type="match status" value="2"/>
</dbReference>
<dbReference type="InterPro" id="IPR001829">
    <property type="entry name" value="Pili_assmbl_chaperone_bac"/>
</dbReference>
<dbReference type="AlphaFoldDB" id="A0A158GH24"/>
<evidence type="ECO:0000256" key="3">
    <source>
        <dbReference type="ARBA" id="ARBA00022558"/>
    </source>
</evidence>
<dbReference type="SUPFAM" id="SSF49584">
    <property type="entry name" value="Periplasmic chaperone C-domain"/>
    <property type="match status" value="1"/>
</dbReference>
<keyword evidence="7" id="KW-0393">Immunoglobulin domain</keyword>
<feature type="domain" description="Pili assembly chaperone N-terminal" evidence="10">
    <location>
        <begin position="25"/>
        <end position="150"/>
    </location>
</feature>
<organism evidence="12 13">
    <name type="scientific">Caballeronia udeis</name>
    <dbReference type="NCBI Taxonomy" id="1232866"/>
    <lineage>
        <taxon>Bacteria</taxon>
        <taxon>Pseudomonadati</taxon>
        <taxon>Pseudomonadota</taxon>
        <taxon>Betaproteobacteria</taxon>
        <taxon>Burkholderiales</taxon>
        <taxon>Burkholderiaceae</taxon>
        <taxon>Caballeronia</taxon>
    </lineage>
</organism>
<feature type="domain" description="Pili assembly chaperone C-terminal" evidence="11">
    <location>
        <begin position="179"/>
        <end position="241"/>
    </location>
</feature>
<evidence type="ECO:0000313" key="12">
    <source>
        <dbReference type="EMBL" id="SAL31322.1"/>
    </source>
</evidence>
<keyword evidence="5" id="KW-0574">Periplasm</keyword>
<feature type="chain" id="PRO_5008501631" evidence="9">
    <location>
        <begin position="25"/>
        <end position="250"/>
    </location>
</feature>
<dbReference type="InterPro" id="IPR018046">
    <property type="entry name" value="Pili_assmbl_chaperone_CS"/>
</dbReference>
<dbReference type="RefSeq" id="WP_062085289.1">
    <property type="nucleotide sequence ID" value="NZ_FCOK02000014.1"/>
</dbReference>
<dbReference type="GO" id="GO:0030288">
    <property type="term" value="C:outer membrane-bounded periplasmic space"/>
    <property type="evidence" value="ECO:0007669"/>
    <property type="project" value="InterPro"/>
</dbReference>
<accession>A0A158GH24</accession>
<keyword evidence="6 8" id="KW-0143">Chaperone</keyword>
<gene>
    <name evidence="12" type="ORF">AWB69_02637</name>
</gene>
<evidence type="ECO:0000256" key="1">
    <source>
        <dbReference type="ARBA" id="ARBA00004418"/>
    </source>
</evidence>
<evidence type="ECO:0000256" key="5">
    <source>
        <dbReference type="ARBA" id="ARBA00022764"/>
    </source>
</evidence>
<dbReference type="InterPro" id="IPR036316">
    <property type="entry name" value="Pili_assmbl_chap_C_dom_sf"/>
</dbReference>
<comment type="similarity">
    <text evidence="2 8">Belongs to the periplasmic pilus chaperone family.</text>
</comment>
<dbReference type="PRINTS" id="PR00969">
    <property type="entry name" value="CHAPERONPILI"/>
</dbReference>
<dbReference type="InterPro" id="IPR050643">
    <property type="entry name" value="Periplasmic_pilus_chap"/>
</dbReference>
<dbReference type="EMBL" id="FCOK02000014">
    <property type="protein sequence ID" value="SAL31322.1"/>
    <property type="molecule type" value="Genomic_DNA"/>
</dbReference>
<dbReference type="InterPro" id="IPR016148">
    <property type="entry name" value="Pili_assmbl_chaperone_C"/>
</dbReference>
<dbReference type="FunFam" id="2.60.40.10:FF:000458">
    <property type="entry name" value="Molecular chaperone FimC"/>
    <property type="match status" value="1"/>
</dbReference>
<keyword evidence="3" id="KW-1029">Fimbrium biogenesis</keyword>
<dbReference type="GO" id="GO:0071555">
    <property type="term" value="P:cell wall organization"/>
    <property type="evidence" value="ECO:0007669"/>
    <property type="project" value="InterPro"/>
</dbReference>
<evidence type="ECO:0000256" key="2">
    <source>
        <dbReference type="ARBA" id="ARBA00007399"/>
    </source>
</evidence>
<dbReference type="Pfam" id="PF00345">
    <property type="entry name" value="PapD_N"/>
    <property type="match status" value="1"/>
</dbReference>
<evidence type="ECO:0000256" key="4">
    <source>
        <dbReference type="ARBA" id="ARBA00022729"/>
    </source>
</evidence>
<dbReference type="PANTHER" id="PTHR30251">
    <property type="entry name" value="PILUS ASSEMBLY CHAPERONE"/>
    <property type="match status" value="1"/>
</dbReference>
<dbReference type="InterPro" id="IPR008962">
    <property type="entry name" value="PapD-like_sf"/>
</dbReference>
<keyword evidence="4 9" id="KW-0732">Signal</keyword>
<evidence type="ECO:0000259" key="11">
    <source>
        <dbReference type="Pfam" id="PF02753"/>
    </source>
</evidence>
<comment type="subcellular location">
    <subcellularLocation>
        <location evidence="1 8">Periplasm</location>
    </subcellularLocation>
</comment>
<feature type="signal peptide" evidence="9">
    <location>
        <begin position="1"/>
        <end position="24"/>
    </location>
</feature>
<evidence type="ECO:0000259" key="10">
    <source>
        <dbReference type="Pfam" id="PF00345"/>
    </source>
</evidence>
<dbReference type="PROSITE" id="PS00635">
    <property type="entry name" value="PILI_CHAPERONE"/>
    <property type="match status" value="1"/>
</dbReference>
<evidence type="ECO:0000313" key="13">
    <source>
        <dbReference type="Proteomes" id="UP000054683"/>
    </source>
</evidence>
<proteinExistence type="inferred from homology"/>
<evidence type="ECO:0000256" key="9">
    <source>
        <dbReference type="SAM" id="SignalP"/>
    </source>
</evidence>
<reference evidence="12 13" key="1">
    <citation type="submission" date="2016-01" db="EMBL/GenBank/DDBJ databases">
        <authorList>
            <person name="Oliw E.H."/>
        </authorList>
    </citation>
    <scope>NUCLEOTIDE SEQUENCE [LARGE SCALE GENOMIC DNA]</scope>
    <source>
        <strain evidence="12">LMG 27134</strain>
    </source>
</reference>
<evidence type="ECO:0000256" key="6">
    <source>
        <dbReference type="ARBA" id="ARBA00023186"/>
    </source>
</evidence>
<dbReference type="InterPro" id="IPR016147">
    <property type="entry name" value="Pili_assmbl_chaperone_N"/>
</dbReference>
<dbReference type="Pfam" id="PF02753">
    <property type="entry name" value="PapD_C"/>
    <property type="match status" value="1"/>
</dbReference>
<dbReference type="Proteomes" id="UP000054683">
    <property type="component" value="Unassembled WGS sequence"/>
</dbReference>
<evidence type="ECO:0000256" key="8">
    <source>
        <dbReference type="RuleBase" id="RU003918"/>
    </source>
</evidence>
<protein>
    <submittedName>
        <fullName evidence="12">Pili assembly chaperone</fullName>
    </submittedName>
</protein>